<feature type="region of interest" description="Disordered" evidence="2">
    <location>
        <begin position="672"/>
        <end position="782"/>
    </location>
</feature>
<feature type="region of interest" description="Disordered" evidence="2">
    <location>
        <begin position="298"/>
        <end position="317"/>
    </location>
</feature>
<feature type="region of interest" description="Disordered" evidence="2">
    <location>
        <begin position="1"/>
        <end position="68"/>
    </location>
</feature>
<feature type="compositionally biased region" description="Low complexity" evidence="2">
    <location>
        <begin position="107"/>
        <end position="119"/>
    </location>
</feature>
<feature type="compositionally biased region" description="Polar residues" evidence="2">
    <location>
        <begin position="159"/>
        <end position="173"/>
    </location>
</feature>
<reference evidence="3" key="2">
    <citation type="submission" date="2023-06" db="EMBL/GenBank/DDBJ databases">
        <authorList>
            <consortium name="Lawrence Berkeley National Laboratory"/>
            <person name="Haridas S."/>
            <person name="Hensen N."/>
            <person name="Bonometti L."/>
            <person name="Westerberg I."/>
            <person name="Brannstrom I.O."/>
            <person name="Guillou S."/>
            <person name="Cros-Aarteil S."/>
            <person name="Calhoun S."/>
            <person name="Kuo A."/>
            <person name="Mondo S."/>
            <person name="Pangilinan J."/>
            <person name="Riley R."/>
            <person name="LaButti K."/>
            <person name="Andreopoulos B."/>
            <person name="Lipzen A."/>
            <person name="Chen C."/>
            <person name="Yanf M."/>
            <person name="Daum C."/>
            <person name="Ng V."/>
            <person name="Clum A."/>
            <person name="Steindorff A."/>
            <person name="Ohm R."/>
            <person name="Martin F."/>
            <person name="Silar P."/>
            <person name="Natvig D."/>
            <person name="Lalanne C."/>
            <person name="Gautier V."/>
            <person name="Ament-velasquez S.L."/>
            <person name="Kruys A."/>
            <person name="Hutchinson M.I."/>
            <person name="Powell A.J."/>
            <person name="Barry K."/>
            <person name="Miller A.N."/>
            <person name="Grigoriev I.V."/>
            <person name="Debuchy R."/>
            <person name="Gladieux P."/>
            <person name="Thoren M.H."/>
            <person name="Johannesson H."/>
        </authorList>
    </citation>
    <scope>NUCLEOTIDE SEQUENCE</scope>
    <source>
        <strain evidence="3">CBS 232.78</strain>
    </source>
</reference>
<evidence type="ECO:0000313" key="3">
    <source>
        <dbReference type="EMBL" id="KAK3372542.1"/>
    </source>
</evidence>
<feature type="compositionally biased region" description="Low complexity" evidence="2">
    <location>
        <begin position="13"/>
        <end position="30"/>
    </location>
</feature>
<feature type="region of interest" description="Disordered" evidence="2">
    <location>
        <begin position="367"/>
        <end position="468"/>
    </location>
</feature>
<feature type="region of interest" description="Disordered" evidence="2">
    <location>
        <begin position="329"/>
        <end position="348"/>
    </location>
</feature>
<feature type="compositionally biased region" description="Basic and acidic residues" evidence="2">
    <location>
        <begin position="383"/>
        <end position="396"/>
    </location>
</feature>
<feature type="compositionally biased region" description="Low complexity" evidence="2">
    <location>
        <begin position="927"/>
        <end position="945"/>
    </location>
</feature>
<name>A0AAE0KAI9_9PEZI</name>
<feature type="coiled-coil region" evidence="1">
    <location>
        <begin position="271"/>
        <end position="298"/>
    </location>
</feature>
<feature type="compositionally biased region" description="Polar residues" evidence="2">
    <location>
        <begin position="862"/>
        <end position="873"/>
    </location>
</feature>
<evidence type="ECO:0000313" key="4">
    <source>
        <dbReference type="Proteomes" id="UP001285441"/>
    </source>
</evidence>
<dbReference type="AlphaFoldDB" id="A0AAE0KAI9"/>
<feature type="region of interest" description="Disordered" evidence="2">
    <location>
        <begin position="561"/>
        <end position="581"/>
    </location>
</feature>
<feature type="region of interest" description="Disordered" evidence="2">
    <location>
        <begin position="921"/>
        <end position="945"/>
    </location>
</feature>
<keyword evidence="1" id="KW-0175">Coiled coil</keyword>
<feature type="region of interest" description="Disordered" evidence="2">
    <location>
        <begin position="155"/>
        <end position="204"/>
    </location>
</feature>
<reference evidence="3" key="1">
    <citation type="journal article" date="2023" name="Mol. Phylogenet. Evol.">
        <title>Genome-scale phylogeny and comparative genomics of the fungal order Sordariales.</title>
        <authorList>
            <person name="Hensen N."/>
            <person name="Bonometti L."/>
            <person name="Westerberg I."/>
            <person name="Brannstrom I.O."/>
            <person name="Guillou S."/>
            <person name="Cros-Aarteil S."/>
            <person name="Calhoun S."/>
            <person name="Haridas S."/>
            <person name="Kuo A."/>
            <person name="Mondo S."/>
            <person name="Pangilinan J."/>
            <person name="Riley R."/>
            <person name="LaButti K."/>
            <person name="Andreopoulos B."/>
            <person name="Lipzen A."/>
            <person name="Chen C."/>
            <person name="Yan M."/>
            <person name="Daum C."/>
            <person name="Ng V."/>
            <person name="Clum A."/>
            <person name="Steindorff A."/>
            <person name="Ohm R.A."/>
            <person name="Martin F."/>
            <person name="Silar P."/>
            <person name="Natvig D.O."/>
            <person name="Lalanne C."/>
            <person name="Gautier V."/>
            <person name="Ament-Velasquez S.L."/>
            <person name="Kruys A."/>
            <person name="Hutchinson M.I."/>
            <person name="Powell A.J."/>
            <person name="Barry K."/>
            <person name="Miller A.N."/>
            <person name="Grigoriev I.V."/>
            <person name="Debuchy R."/>
            <person name="Gladieux P."/>
            <person name="Hiltunen Thoren M."/>
            <person name="Johannesson H."/>
        </authorList>
    </citation>
    <scope>NUCLEOTIDE SEQUENCE</scope>
    <source>
        <strain evidence="3">CBS 232.78</strain>
    </source>
</reference>
<gene>
    <name evidence="3" type="ORF">B0H63DRAFT_300733</name>
</gene>
<organism evidence="3 4">
    <name type="scientific">Podospora didyma</name>
    <dbReference type="NCBI Taxonomy" id="330526"/>
    <lineage>
        <taxon>Eukaryota</taxon>
        <taxon>Fungi</taxon>
        <taxon>Dikarya</taxon>
        <taxon>Ascomycota</taxon>
        <taxon>Pezizomycotina</taxon>
        <taxon>Sordariomycetes</taxon>
        <taxon>Sordariomycetidae</taxon>
        <taxon>Sordariales</taxon>
        <taxon>Podosporaceae</taxon>
        <taxon>Podospora</taxon>
    </lineage>
</organism>
<feature type="region of interest" description="Disordered" evidence="2">
    <location>
        <begin position="850"/>
        <end position="900"/>
    </location>
</feature>
<accession>A0AAE0KAI9</accession>
<feature type="region of interest" description="Disordered" evidence="2">
    <location>
        <begin position="96"/>
        <end position="119"/>
    </location>
</feature>
<keyword evidence="4" id="KW-1185">Reference proteome</keyword>
<proteinExistence type="predicted"/>
<dbReference type="EMBL" id="JAULSW010000008">
    <property type="protein sequence ID" value="KAK3372542.1"/>
    <property type="molecule type" value="Genomic_DNA"/>
</dbReference>
<feature type="compositionally biased region" description="Low complexity" evidence="2">
    <location>
        <begin position="707"/>
        <end position="722"/>
    </location>
</feature>
<dbReference type="Proteomes" id="UP001285441">
    <property type="component" value="Unassembled WGS sequence"/>
</dbReference>
<evidence type="ECO:0000256" key="1">
    <source>
        <dbReference type="SAM" id="Coils"/>
    </source>
</evidence>
<protein>
    <submittedName>
        <fullName evidence="3">Uncharacterized protein</fullName>
    </submittedName>
</protein>
<evidence type="ECO:0000256" key="2">
    <source>
        <dbReference type="SAM" id="MobiDB-lite"/>
    </source>
</evidence>
<comment type="caution">
    <text evidence="3">The sequence shown here is derived from an EMBL/GenBank/DDBJ whole genome shotgun (WGS) entry which is preliminary data.</text>
</comment>
<feature type="compositionally biased region" description="Polar residues" evidence="2">
    <location>
        <begin position="456"/>
        <end position="467"/>
    </location>
</feature>
<sequence>MATMEAATRHHGGQQYQQQQHRQQQQQQPYPSLPASPTLTNPDMILPDYPDYGRSNSPEPDLDGRDHSPLMMWKNAHATTTAVDDDLHSMFTVTSPATQQRADHRTYGPAGPITPTTPIIYGNGTMLSDIGEVTEVESTPGKPSPARLRTLARRLESPTRGSTSDAALRSSPTMGLAAINTKKSSKSLNSQRERRSSIESNSTITNEEQASLFADFDDAVSVGDSVFQGDDEESMASEYVDGTPAMDQARLAIPNTDTMDRLSIYSTTSISRKAEQILANAKRRLTTMEGNLTRARSSLHVTPPSYGSDASTPSPPFQRAATAQYARDGNHHTLPTHSPGHSRISSDIAMRNGLPYRVSVQTRSQSALGAAGGYRQPLPASKSADHIRGPMDEDYNHPTYKISPGRDGVLQPLTEDDGPQLGDPDRSSQGSRPDNFLSPTFGPLNSDGSSNGGSGKNLQRSASTNQMRDIKDQMKDLKGKISNLREQARVDSMKRRSLQSLRTPSPFTHSRIDQWYAEPLSNRSSAVVTAEEAPEHNPWDGEDMGLDSDSKVDLAEPQDIGLEDDDDFYTPMESQTQLRPAERRSVVIAPPEVEVADTEDDDISDVLTEDGDVDEELPVGFHDATDVDYASESGESLYHDTVQHPISHEDREDAFDYEHFFLHSAMGSMSQNLMGRRGSRDSFTSEDSTETTRGPVVTDINGDEIGSSSSTRSISRRNSTASVSTVETFATAEEGRSRKSGESSRGVNAVTEGIFGAFPGHQVESMPESSRSSRERAASMGAAKSSTLVGAAYVSISSSFTSSRENSDDSISSIPEEGGFSDAYNALSLHQTRRFSSAAPVRRPISISAAASRSASLHRPSVSSFDSTGTTRSFPLINKTKKSNSTGILTPNSSSPDQELKNISDTLMSETASICEQMEDDNNASANSTRSRGQTSGSSLSNSLSTMHPMQTLLREDKYLVEGLVAGLGRCVLGLTENGRASAESRMYRRRIDAARRILEGLDDKDFE</sequence>
<feature type="compositionally biased region" description="Basic and acidic residues" evidence="2">
    <location>
        <begin position="733"/>
        <end position="742"/>
    </location>
</feature>
<feature type="compositionally biased region" description="Low complexity" evidence="2">
    <location>
        <begin position="850"/>
        <end position="861"/>
    </location>
</feature>
<feature type="compositionally biased region" description="Polar residues" evidence="2">
    <location>
        <begin position="883"/>
        <end position="900"/>
    </location>
</feature>